<evidence type="ECO:0000313" key="2">
    <source>
        <dbReference type="Proteomes" id="UP000824219"/>
    </source>
</evidence>
<protein>
    <submittedName>
        <fullName evidence="1">Uncharacterized protein</fullName>
    </submittedName>
</protein>
<comment type="caution">
    <text evidence="1">The sequence shown here is derived from an EMBL/GenBank/DDBJ whole genome shotgun (WGS) entry which is preliminary data.</text>
</comment>
<evidence type="ECO:0000313" key="1">
    <source>
        <dbReference type="EMBL" id="KAG7318217.1"/>
    </source>
</evidence>
<proteinExistence type="predicted"/>
<dbReference type="OrthoDB" id="8980672at2759"/>
<keyword evidence="2" id="KW-1185">Reference proteome</keyword>
<dbReference type="EMBL" id="JAHKSW010000022">
    <property type="protein sequence ID" value="KAG7318217.1"/>
    <property type="molecule type" value="Genomic_DNA"/>
</dbReference>
<reference evidence="1 2" key="1">
    <citation type="submission" date="2021-06" db="EMBL/GenBank/DDBJ databases">
        <title>Chromosome-level genome assembly of the red-tail catfish (Hemibagrus wyckioides).</title>
        <authorList>
            <person name="Shao F."/>
        </authorList>
    </citation>
    <scope>NUCLEOTIDE SEQUENCE [LARGE SCALE GENOMIC DNA]</scope>
    <source>
        <strain evidence="1">EC202008001</strain>
        <tissue evidence="1">Blood</tissue>
    </source>
</reference>
<accession>A0A9D3SBS2</accession>
<dbReference type="Proteomes" id="UP000824219">
    <property type="component" value="Linkage Group LG22"/>
</dbReference>
<organism evidence="1 2">
    <name type="scientific">Hemibagrus wyckioides</name>
    <dbReference type="NCBI Taxonomy" id="337641"/>
    <lineage>
        <taxon>Eukaryota</taxon>
        <taxon>Metazoa</taxon>
        <taxon>Chordata</taxon>
        <taxon>Craniata</taxon>
        <taxon>Vertebrata</taxon>
        <taxon>Euteleostomi</taxon>
        <taxon>Actinopterygii</taxon>
        <taxon>Neopterygii</taxon>
        <taxon>Teleostei</taxon>
        <taxon>Ostariophysi</taxon>
        <taxon>Siluriformes</taxon>
        <taxon>Bagridae</taxon>
        <taxon>Hemibagrus</taxon>
    </lineage>
</organism>
<name>A0A9D3SBS2_9TELE</name>
<dbReference type="AlphaFoldDB" id="A0A9D3SBS2"/>
<gene>
    <name evidence="1" type="ORF">KOW79_017972</name>
</gene>
<sequence>MGSNKSESFPGRLEISGGKLATFQHSRRSDCNGKIVVKGVQSSEPNLTVYRVTKCQNVYLAFCFEQNQQKYVLGLEGEKICFEINAHNTINDFTNKFLFRWDSTKGSFGTLSSVDKPRRYLCVCDEEVTVGCEPKHLFKVNALDTKTKKSSRSFSGKKRGNVCDARMLRYTVEPPIKVKKQSRKRGSTES</sequence>